<reference evidence="4 6" key="2">
    <citation type="submission" date="2019-03" db="EMBL/GenBank/DDBJ databases">
        <title>Genomics of glacier-inhabiting Cryobacterium strains.</title>
        <authorList>
            <person name="Liu Q."/>
            <person name="Xin Y.-H."/>
        </authorList>
    </citation>
    <scope>NUCLEOTIDE SEQUENCE [LARGE SCALE GENOMIC DNA]</scope>
    <source>
        <strain evidence="4 6">Hh8</strain>
    </source>
</reference>
<dbReference type="PANTHER" id="PTHR35848:SF6">
    <property type="entry name" value="CUPIN TYPE-2 DOMAIN-CONTAINING PROTEIN"/>
    <property type="match status" value="1"/>
</dbReference>
<proteinExistence type="predicted"/>
<dbReference type="RefSeq" id="WP_092338201.1">
    <property type="nucleotide sequence ID" value="NZ_FNIB01000001.1"/>
</dbReference>
<keyword evidence="1" id="KW-0479">Metal-binding</keyword>
<name>A0A4R8V4D5_9MICO</name>
<dbReference type="Gene3D" id="2.60.120.10">
    <property type="entry name" value="Jelly Rolls"/>
    <property type="match status" value="1"/>
</dbReference>
<dbReference type="GO" id="GO:0046872">
    <property type="term" value="F:metal ion binding"/>
    <property type="evidence" value="ECO:0007669"/>
    <property type="project" value="UniProtKB-KW"/>
</dbReference>
<dbReference type="Pfam" id="PF07883">
    <property type="entry name" value="Cupin_2"/>
    <property type="match status" value="1"/>
</dbReference>
<dbReference type="AlphaFoldDB" id="A0A4R8V4D5"/>
<feature type="domain" description="Cupin type-2" evidence="2">
    <location>
        <begin position="46"/>
        <end position="115"/>
    </location>
</feature>
<dbReference type="Proteomes" id="UP000199639">
    <property type="component" value="Unassembled WGS sequence"/>
</dbReference>
<accession>A0A4R8V4D5</accession>
<dbReference type="STRING" id="1424659.SAMN05216368_101110"/>
<dbReference type="InterPro" id="IPR014710">
    <property type="entry name" value="RmlC-like_jellyroll"/>
</dbReference>
<gene>
    <name evidence="4" type="ORF">E3O21_07590</name>
    <name evidence="3" type="ORF">SAMN05216368_101110</name>
</gene>
<organism evidence="3 5">
    <name type="scientific">Cryobacterium flavum</name>
    <dbReference type="NCBI Taxonomy" id="1424659"/>
    <lineage>
        <taxon>Bacteria</taxon>
        <taxon>Bacillati</taxon>
        <taxon>Actinomycetota</taxon>
        <taxon>Actinomycetes</taxon>
        <taxon>Micrococcales</taxon>
        <taxon>Microbacteriaceae</taxon>
        <taxon>Cryobacterium</taxon>
    </lineage>
</organism>
<evidence type="ECO:0000259" key="2">
    <source>
        <dbReference type="Pfam" id="PF07883"/>
    </source>
</evidence>
<evidence type="ECO:0000256" key="1">
    <source>
        <dbReference type="ARBA" id="ARBA00022723"/>
    </source>
</evidence>
<evidence type="ECO:0000313" key="6">
    <source>
        <dbReference type="Proteomes" id="UP000298252"/>
    </source>
</evidence>
<dbReference type="InterPro" id="IPR051610">
    <property type="entry name" value="GPI/OXD"/>
</dbReference>
<evidence type="ECO:0000313" key="5">
    <source>
        <dbReference type="Proteomes" id="UP000199639"/>
    </source>
</evidence>
<dbReference type="InterPro" id="IPR013096">
    <property type="entry name" value="Cupin_2"/>
</dbReference>
<dbReference type="PANTHER" id="PTHR35848">
    <property type="entry name" value="OXALATE-BINDING PROTEIN"/>
    <property type="match status" value="1"/>
</dbReference>
<dbReference type="SUPFAM" id="SSF51182">
    <property type="entry name" value="RmlC-like cupins"/>
    <property type="match status" value="1"/>
</dbReference>
<sequence length="139" mass="14744">MTEPTRVVLPRILVPAALPARDRGNGASTVALVTKAIGADTFLNGLTTFEPGAAIGHHSHNCIESVVVVQGEAVVNIDGVETRLSTFDTTFVPADIPHHFRNASLVNPMRILWTYGSADATRTMVDTGVTGRIDGEDHG</sequence>
<dbReference type="EMBL" id="SOFD01000024">
    <property type="protein sequence ID" value="TFB77539.1"/>
    <property type="molecule type" value="Genomic_DNA"/>
</dbReference>
<evidence type="ECO:0000313" key="3">
    <source>
        <dbReference type="EMBL" id="SDM48334.1"/>
    </source>
</evidence>
<protein>
    <submittedName>
        <fullName evidence="3">Cupin domain protein</fullName>
    </submittedName>
    <submittedName>
        <fullName evidence="4">Cupin domain-containing protein</fullName>
    </submittedName>
</protein>
<dbReference type="Proteomes" id="UP000298252">
    <property type="component" value="Unassembled WGS sequence"/>
</dbReference>
<dbReference type="EMBL" id="FNIB01000001">
    <property type="protein sequence ID" value="SDM48334.1"/>
    <property type="molecule type" value="Genomic_DNA"/>
</dbReference>
<keyword evidence="6" id="KW-1185">Reference proteome</keyword>
<reference evidence="3 5" key="1">
    <citation type="submission" date="2016-10" db="EMBL/GenBank/DDBJ databases">
        <authorList>
            <person name="Varghese N."/>
            <person name="Submissions S."/>
        </authorList>
    </citation>
    <scope>NUCLEOTIDE SEQUENCE [LARGE SCALE GENOMIC DNA]</scope>
    <source>
        <strain evidence="3 5">CGMCC 1.11215</strain>
    </source>
</reference>
<evidence type="ECO:0000313" key="4">
    <source>
        <dbReference type="EMBL" id="TFB77539.1"/>
    </source>
</evidence>
<dbReference type="InterPro" id="IPR011051">
    <property type="entry name" value="RmlC_Cupin_sf"/>
</dbReference>